<dbReference type="InterPro" id="IPR000889">
    <property type="entry name" value="Glutathione_peroxidase"/>
</dbReference>
<evidence type="ECO:0000313" key="4">
    <source>
        <dbReference type="Proteomes" id="UP000515135"/>
    </source>
</evidence>
<dbReference type="OrthoDB" id="446890at2759"/>
<keyword evidence="3" id="KW-0560">Oxidoreductase</keyword>
<sequence>MIINDLSSLYWKPLRAGDVRWNFEKFLVDPEGRAVMRFTAPVEPVEMEPVIEEFIRTWTAKKQREIYSDLLSELNINY</sequence>
<dbReference type="PROSITE" id="PS51355">
    <property type="entry name" value="GLUTATHIONE_PEROXID_3"/>
    <property type="match status" value="1"/>
</dbReference>
<evidence type="ECO:0000256" key="2">
    <source>
        <dbReference type="ARBA" id="ARBA00022559"/>
    </source>
</evidence>
<protein>
    <submittedName>
        <fullName evidence="5">Glutathione peroxidase 2-like</fullName>
    </submittedName>
</protein>
<gene>
    <name evidence="5" type="primary">LOC109483697</name>
</gene>
<dbReference type="Proteomes" id="UP000515135">
    <property type="component" value="Unplaced"/>
</dbReference>
<comment type="similarity">
    <text evidence="1">Belongs to the glutathione peroxidase family.</text>
</comment>
<evidence type="ECO:0000313" key="5">
    <source>
        <dbReference type="RefSeq" id="XP_019642296.1"/>
    </source>
</evidence>
<evidence type="ECO:0000256" key="3">
    <source>
        <dbReference type="ARBA" id="ARBA00023002"/>
    </source>
</evidence>
<dbReference type="KEGG" id="bbel:109483697"/>
<dbReference type="InterPro" id="IPR036249">
    <property type="entry name" value="Thioredoxin-like_sf"/>
</dbReference>
<accession>A0A6P5AJV3</accession>
<proteinExistence type="inferred from homology"/>
<dbReference type="RefSeq" id="XP_019642296.1">
    <property type="nucleotide sequence ID" value="XM_019786737.1"/>
</dbReference>
<name>A0A6P5AJV3_BRABE</name>
<dbReference type="Gene3D" id="3.40.30.10">
    <property type="entry name" value="Glutaredoxin"/>
    <property type="match status" value="1"/>
</dbReference>
<dbReference type="GO" id="GO:0004601">
    <property type="term" value="F:peroxidase activity"/>
    <property type="evidence" value="ECO:0007669"/>
    <property type="project" value="UniProtKB-KW"/>
</dbReference>
<dbReference type="GeneID" id="109483697"/>
<dbReference type="GO" id="GO:0006979">
    <property type="term" value="P:response to oxidative stress"/>
    <property type="evidence" value="ECO:0007669"/>
    <property type="project" value="InterPro"/>
</dbReference>
<organism evidence="4 5">
    <name type="scientific">Branchiostoma belcheri</name>
    <name type="common">Amphioxus</name>
    <dbReference type="NCBI Taxonomy" id="7741"/>
    <lineage>
        <taxon>Eukaryota</taxon>
        <taxon>Metazoa</taxon>
        <taxon>Chordata</taxon>
        <taxon>Cephalochordata</taxon>
        <taxon>Leptocardii</taxon>
        <taxon>Amphioxiformes</taxon>
        <taxon>Branchiostomatidae</taxon>
        <taxon>Branchiostoma</taxon>
    </lineage>
</organism>
<evidence type="ECO:0000256" key="1">
    <source>
        <dbReference type="ARBA" id="ARBA00006926"/>
    </source>
</evidence>
<keyword evidence="4" id="KW-1185">Reference proteome</keyword>
<reference evidence="5" key="1">
    <citation type="submission" date="2025-08" db="UniProtKB">
        <authorList>
            <consortium name="RefSeq"/>
        </authorList>
    </citation>
    <scope>IDENTIFICATION</scope>
    <source>
        <tissue evidence="5">Gonad</tissue>
    </source>
</reference>
<dbReference type="AlphaFoldDB" id="A0A6P5AJV3"/>
<keyword evidence="2" id="KW-0575">Peroxidase</keyword>
<dbReference type="SUPFAM" id="SSF52833">
    <property type="entry name" value="Thioredoxin-like"/>
    <property type="match status" value="1"/>
</dbReference>